<name>A0A8S9ND45_BRACR</name>
<sequence>MSFAELVFVQGLLGRFGRAIGILEEVFYACDLRDFAGEELRSKPCAENLAVHSGMTLIFSLVVDIPVVTRVFPSRGRLLRVVLLGEDFHLFFHHDEVCCLVKSVLDFGSTTISGVGLSAGKAMDSGTMSPSGFVAWAIGIQEEVFYACDLQNFAGEELRSKPCTENLAVHSGMTSGLVELAVGIILELVPGPARRDKGIASKGPRIVLRELRRGFTVPGWEVSPRPWAR</sequence>
<reference evidence="1" key="1">
    <citation type="submission" date="2019-12" db="EMBL/GenBank/DDBJ databases">
        <title>Genome sequencing and annotation of Brassica cretica.</title>
        <authorList>
            <person name="Studholme D.J."/>
            <person name="Sarris P."/>
        </authorList>
    </citation>
    <scope>NUCLEOTIDE SEQUENCE</scope>
    <source>
        <strain evidence="1">PFS-109/04</strain>
        <tissue evidence="1">Leaf</tissue>
    </source>
</reference>
<evidence type="ECO:0000313" key="2">
    <source>
        <dbReference type="Proteomes" id="UP000712600"/>
    </source>
</evidence>
<dbReference type="Proteomes" id="UP000712600">
    <property type="component" value="Unassembled WGS sequence"/>
</dbReference>
<organism evidence="1 2">
    <name type="scientific">Brassica cretica</name>
    <name type="common">Mustard</name>
    <dbReference type="NCBI Taxonomy" id="69181"/>
    <lineage>
        <taxon>Eukaryota</taxon>
        <taxon>Viridiplantae</taxon>
        <taxon>Streptophyta</taxon>
        <taxon>Embryophyta</taxon>
        <taxon>Tracheophyta</taxon>
        <taxon>Spermatophyta</taxon>
        <taxon>Magnoliopsida</taxon>
        <taxon>eudicotyledons</taxon>
        <taxon>Gunneridae</taxon>
        <taxon>Pentapetalae</taxon>
        <taxon>rosids</taxon>
        <taxon>malvids</taxon>
        <taxon>Brassicales</taxon>
        <taxon>Brassicaceae</taxon>
        <taxon>Brassiceae</taxon>
        <taxon>Brassica</taxon>
    </lineage>
</organism>
<gene>
    <name evidence="1" type="ORF">F2Q69_00043913</name>
</gene>
<dbReference type="AlphaFoldDB" id="A0A8S9ND45"/>
<protein>
    <submittedName>
        <fullName evidence="1">Uncharacterized protein</fullName>
    </submittedName>
</protein>
<dbReference type="EMBL" id="QGKX02001621">
    <property type="protein sequence ID" value="KAF3501972.1"/>
    <property type="molecule type" value="Genomic_DNA"/>
</dbReference>
<comment type="caution">
    <text evidence="1">The sequence shown here is derived from an EMBL/GenBank/DDBJ whole genome shotgun (WGS) entry which is preliminary data.</text>
</comment>
<proteinExistence type="predicted"/>
<accession>A0A8S9ND45</accession>
<evidence type="ECO:0000313" key="1">
    <source>
        <dbReference type="EMBL" id="KAF3501972.1"/>
    </source>
</evidence>